<comment type="caution">
    <text evidence="3">The sequence shown here is derived from an EMBL/GenBank/DDBJ whole genome shotgun (WGS) entry which is preliminary data.</text>
</comment>
<evidence type="ECO:0000256" key="2">
    <source>
        <dbReference type="SAM" id="SignalP"/>
    </source>
</evidence>
<dbReference type="Proteomes" id="UP000028531">
    <property type="component" value="Unassembled WGS sequence"/>
</dbReference>
<dbReference type="EMBL" id="JPJI01000032">
    <property type="protein sequence ID" value="KEZ92829.1"/>
    <property type="molecule type" value="Genomic_DNA"/>
</dbReference>
<dbReference type="SMART" id="SM00028">
    <property type="entry name" value="TPR"/>
    <property type="match status" value="6"/>
</dbReference>
<dbReference type="EMBL" id="PVNA01000001">
    <property type="protein sequence ID" value="PRX15683.1"/>
    <property type="molecule type" value="Genomic_DNA"/>
</dbReference>
<dbReference type="OrthoDB" id="9810596at2"/>
<dbReference type="AlphaFoldDB" id="A0A084JV45"/>
<sequence length="379" mass="43283">MKNNLIIIVSLLISVVAIAQLDKGDELAQTGNWKAAITAYQNAPFDAIQQFKLAQAYIQLGNNAKSITYYRAGFALDSTAIKPMYEYGKLLVNSQQSVDAIPVFNLLIERDSTNASFHYYLGEAWSGLNQVNNAIIAYQKALSLNEDYRAARLDLIKNLIQKREFSKAIKFAKQSIAADSTDVKMNSYLAQAYMNSKWYDKAIPVFERLFELGNDTEYNRNGLAFSYYSTSQYEKSIENYKVYVEEYNDKEASVFFNMSVAYMRIEKYTESIEAIEKAIAIRRPVLDKEYVQLAAVHARNEDIRNAFYALKAAQKERADDAMINYQLAIAADRYFKDKNSIIPYYENYLEIHGKKSPYGTLASERLADLKEAIFMNGDD</sequence>
<proteinExistence type="predicted"/>
<dbReference type="Pfam" id="PF13181">
    <property type="entry name" value="TPR_8"/>
    <property type="match status" value="3"/>
</dbReference>
<dbReference type="Pfam" id="PF13432">
    <property type="entry name" value="TPR_16"/>
    <property type="match status" value="1"/>
</dbReference>
<dbReference type="PANTHER" id="PTHR12558">
    <property type="entry name" value="CELL DIVISION CYCLE 16,23,27"/>
    <property type="match status" value="1"/>
</dbReference>
<evidence type="ECO:0000256" key="1">
    <source>
        <dbReference type="PROSITE-ProRule" id="PRU00339"/>
    </source>
</evidence>
<name>A0A084JV45_NONUL</name>
<feature type="repeat" description="TPR" evidence="1">
    <location>
        <begin position="115"/>
        <end position="148"/>
    </location>
</feature>
<dbReference type="RefSeq" id="WP_036584148.1">
    <property type="nucleotide sequence ID" value="NZ_JPJI01000032.1"/>
</dbReference>
<gene>
    <name evidence="3" type="ORF">IL45_11905</name>
    <name evidence="4" type="ORF">LY02_00906</name>
</gene>
<feature type="chain" id="PRO_5001777638" evidence="2">
    <location>
        <begin position="20"/>
        <end position="379"/>
    </location>
</feature>
<reference evidence="3 5" key="1">
    <citation type="submission" date="2014-07" db="EMBL/GenBank/DDBJ databases">
        <title>Draft genome sequence of Nonlabens ulvanivorans, an ulvan degrading bacterium.</title>
        <authorList>
            <person name="Kopel M."/>
            <person name="Helbert W."/>
            <person name="Henrissat B."/>
            <person name="Doniger T."/>
            <person name="Banin E."/>
        </authorList>
    </citation>
    <scope>NUCLEOTIDE SEQUENCE [LARGE SCALE GENOMIC DNA]</scope>
    <source>
        <strain evidence="3 5">PLR</strain>
    </source>
</reference>
<evidence type="ECO:0000313" key="5">
    <source>
        <dbReference type="Proteomes" id="UP000028531"/>
    </source>
</evidence>
<reference evidence="4 6" key="2">
    <citation type="submission" date="2018-03" db="EMBL/GenBank/DDBJ databases">
        <title>Genomic Encyclopedia of Archaeal and Bacterial Type Strains, Phase II (KMG-II): from individual species to whole genera.</title>
        <authorList>
            <person name="Goeker M."/>
        </authorList>
    </citation>
    <scope>NUCLEOTIDE SEQUENCE [LARGE SCALE GENOMIC DNA]</scope>
    <source>
        <strain evidence="4 6">DSM 22727</strain>
    </source>
</reference>
<dbReference type="SUPFAM" id="SSF48452">
    <property type="entry name" value="TPR-like"/>
    <property type="match status" value="1"/>
</dbReference>
<dbReference type="Proteomes" id="UP000239997">
    <property type="component" value="Unassembled WGS sequence"/>
</dbReference>
<dbReference type="PROSITE" id="PS50005">
    <property type="entry name" value="TPR"/>
    <property type="match status" value="2"/>
</dbReference>
<protein>
    <submittedName>
        <fullName evidence="4">Tetratricopeptide repeat protein</fullName>
    </submittedName>
</protein>
<evidence type="ECO:0000313" key="3">
    <source>
        <dbReference type="EMBL" id="KEZ92829.1"/>
    </source>
</evidence>
<dbReference type="InterPro" id="IPR011990">
    <property type="entry name" value="TPR-like_helical_dom_sf"/>
</dbReference>
<evidence type="ECO:0000313" key="6">
    <source>
        <dbReference type="Proteomes" id="UP000239997"/>
    </source>
</evidence>
<keyword evidence="1" id="KW-0802">TPR repeat</keyword>
<organism evidence="3 5">
    <name type="scientific">Nonlabens ulvanivorans</name>
    <name type="common">Persicivirga ulvanivorans</name>
    <dbReference type="NCBI Taxonomy" id="906888"/>
    <lineage>
        <taxon>Bacteria</taxon>
        <taxon>Pseudomonadati</taxon>
        <taxon>Bacteroidota</taxon>
        <taxon>Flavobacteriia</taxon>
        <taxon>Flavobacteriales</taxon>
        <taxon>Flavobacteriaceae</taxon>
        <taxon>Nonlabens</taxon>
    </lineage>
</organism>
<keyword evidence="6" id="KW-1185">Reference proteome</keyword>
<evidence type="ECO:0000313" key="4">
    <source>
        <dbReference type="EMBL" id="PRX15683.1"/>
    </source>
</evidence>
<dbReference type="InterPro" id="IPR019734">
    <property type="entry name" value="TPR_rpt"/>
</dbReference>
<feature type="signal peptide" evidence="2">
    <location>
        <begin position="1"/>
        <end position="19"/>
    </location>
</feature>
<dbReference type="Gene3D" id="1.25.40.10">
    <property type="entry name" value="Tetratricopeptide repeat domain"/>
    <property type="match status" value="2"/>
</dbReference>
<feature type="repeat" description="TPR" evidence="1">
    <location>
        <begin position="252"/>
        <end position="285"/>
    </location>
</feature>
<keyword evidence="2" id="KW-0732">Signal</keyword>
<accession>A0A084JV45</accession>
<dbReference type="PANTHER" id="PTHR12558:SF47">
    <property type="entry name" value="LIPOPOLYSACCHARIDE ASSEMBLY PROTEIN B"/>
    <property type="match status" value="1"/>
</dbReference>